<keyword evidence="4" id="KW-1185">Reference proteome</keyword>
<dbReference type="EMBL" id="JAESJJ010000021">
    <property type="protein sequence ID" value="MBL3610035.1"/>
    <property type="molecule type" value="Genomic_DNA"/>
</dbReference>
<sequence>MPRPALLGHRKKTGSGHDKAPERRGVPGIRGDPGCRWRAVRREIRGHRQRFSESAAELCLTLGMPFEPPLRQGAGLGKSHTPQRMAGFDLWGPDCSPPCRRQARSVVDIPHAGVGKRPHIVGDSPGMRRRRDSEWPVRKPGPRVAVNGARSISLRRVALAPSL</sequence>
<comment type="caution">
    <text evidence="3">The sequence shown here is derived from an EMBL/GenBank/DDBJ whole genome shotgun (WGS) entry which is preliminary data.</text>
</comment>
<dbReference type="InterPro" id="IPR025668">
    <property type="entry name" value="Tnp_DDE_dom"/>
</dbReference>
<organism evidence="3 4">
    <name type="scientific">Rhodovulum sulfidophilum</name>
    <name type="common">Rhodobacter sulfidophilus</name>
    <dbReference type="NCBI Taxonomy" id="35806"/>
    <lineage>
        <taxon>Bacteria</taxon>
        <taxon>Pseudomonadati</taxon>
        <taxon>Pseudomonadota</taxon>
        <taxon>Alphaproteobacteria</taxon>
        <taxon>Rhodobacterales</taxon>
        <taxon>Paracoccaceae</taxon>
        <taxon>Rhodovulum</taxon>
    </lineage>
</organism>
<dbReference type="Proteomes" id="UP000604473">
    <property type="component" value="Unassembled WGS sequence"/>
</dbReference>
<feature type="region of interest" description="Disordered" evidence="1">
    <location>
        <begin position="1"/>
        <end position="30"/>
    </location>
</feature>
<dbReference type="Pfam" id="PF13737">
    <property type="entry name" value="DDE_Tnp_1_5"/>
    <property type="match status" value="1"/>
</dbReference>
<proteinExistence type="predicted"/>
<protein>
    <submittedName>
        <fullName evidence="3">Transposase</fullName>
    </submittedName>
</protein>
<evidence type="ECO:0000313" key="3">
    <source>
        <dbReference type="EMBL" id="MBL3610035.1"/>
    </source>
</evidence>
<dbReference type="RefSeq" id="WP_202249780.1">
    <property type="nucleotide sequence ID" value="NZ_JAESJJ010000021.1"/>
</dbReference>
<feature type="compositionally biased region" description="Basic and acidic residues" evidence="1">
    <location>
        <begin position="15"/>
        <end position="25"/>
    </location>
</feature>
<name>A0ABS1RVA9_RHOSU</name>
<reference evidence="3 4" key="1">
    <citation type="submission" date="2021-01" db="EMBL/GenBank/DDBJ databases">
        <title>Draft genomes of Rhodovulum sulfidophilum.</title>
        <authorList>
            <person name="Guzman M.S."/>
        </authorList>
    </citation>
    <scope>NUCLEOTIDE SEQUENCE [LARGE SCALE GENOMIC DNA]</scope>
    <source>
        <strain evidence="3 4">AB35</strain>
    </source>
</reference>
<evidence type="ECO:0000313" key="4">
    <source>
        <dbReference type="Proteomes" id="UP000604473"/>
    </source>
</evidence>
<feature type="region of interest" description="Disordered" evidence="1">
    <location>
        <begin position="114"/>
        <end position="142"/>
    </location>
</feature>
<evidence type="ECO:0000259" key="2">
    <source>
        <dbReference type="Pfam" id="PF13737"/>
    </source>
</evidence>
<gene>
    <name evidence="3" type="ORF">JMM60_14745</name>
</gene>
<evidence type="ECO:0000256" key="1">
    <source>
        <dbReference type="SAM" id="MobiDB-lite"/>
    </source>
</evidence>
<accession>A0ABS1RVA9</accession>
<feature type="domain" description="Transposase DDE" evidence="2">
    <location>
        <begin position="36"/>
        <end position="128"/>
    </location>
</feature>